<protein>
    <recommendedName>
        <fullName evidence="1">DUF4435 domain-containing protein</fullName>
    </recommendedName>
</protein>
<keyword evidence="3" id="KW-1185">Reference proteome</keyword>
<dbReference type="InterPro" id="IPR029492">
    <property type="entry name" value="DUF4435"/>
</dbReference>
<dbReference type="Pfam" id="PF14491">
    <property type="entry name" value="DUF4435"/>
    <property type="match status" value="1"/>
</dbReference>
<dbReference type="AlphaFoldDB" id="A0A2N5Y5J4"/>
<comment type="caution">
    <text evidence="2">The sequence shown here is derived from an EMBL/GenBank/DDBJ whole genome shotgun (WGS) entry which is preliminary data.</text>
</comment>
<dbReference type="OrthoDB" id="6402890at2"/>
<sequence>MDDFDYSVEARNVLNKFYGVDRLVYVEGGDDIPFWEIVFEKLADFSVEFESVGGKSELIKLAQAIEHDEADYLLAMDSDYDSILKSEVNPSIIRTYGYSIENTLIGTETICKSLKTLLRLPAKETPHDICQQWMFSIENDVRKLVACDIINHADGLGLSVIPDTSDRFMKSKSSCDLCEMKIEEFINELDLAFDKNVVLSEQNRVLSCGFNFLDIVRGHFLSSAALRFLRVQAKRLGRNISISKDMFYVAMLTVFEGNFNREHRHFMHYKEQILSVPKIS</sequence>
<evidence type="ECO:0000313" key="2">
    <source>
        <dbReference type="EMBL" id="PLW83642.1"/>
    </source>
</evidence>
<reference evidence="3" key="1">
    <citation type="submission" date="2017-11" db="EMBL/GenBank/DDBJ databases">
        <title>The draft genome sequence of Chromatocurvus sp. F02.</title>
        <authorList>
            <person name="Du Z.-J."/>
            <person name="Chang Y.-Q."/>
        </authorList>
    </citation>
    <scope>NUCLEOTIDE SEQUENCE [LARGE SCALE GENOMIC DNA]</scope>
    <source>
        <strain evidence="3">F02</strain>
    </source>
</reference>
<feature type="domain" description="DUF4435" evidence="1">
    <location>
        <begin position="24"/>
        <end position="231"/>
    </location>
</feature>
<organism evidence="2 3">
    <name type="scientific">Kineobactrum sediminis</name>
    <dbReference type="NCBI Taxonomy" id="1905677"/>
    <lineage>
        <taxon>Bacteria</taxon>
        <taxon>Pseudomonadati</taxon>
        <taxon>Pseudomonadota</taxon>
        <taxon>Gammaproteobacteria</taxon>
        <taxon>Cellvibrionales</taxon>
        <taxon>Halieaceae</taxon>
        <taxon>Kineobactrum</taxon>
    </lineage>
</organism>
<evidence type="ECO:0000313" key="3">
    <source>
        <dbReference type="Proteomes" id="UP000234845"/>
    </source>
</evidence>
<name>A0A2N5Y5J4_9GAMM</name>
<dbReference type="RefSeq" id="WP_101520323.1">
    <property type="nucleotide sequence ID" value="NZ_PKLZ01000002.1"/>
</dbReference>
<gene>
    <name evidence="2" type="ORF">CWI75_04645</name>
</gene>
<accession>A0A2N5Y5J4</accession>
<dbReference type="EMBL" id="PKLZ01000002">
    <property type="protein sequence ID" value="PLW83642.1"/>
    <property type="molecule type" value="Genomic_DNA"/>
</dbReference>
<dbReference type="Proteomes" id="UP000234845">
    <property type="component" value="Unassembled WGS sequence"/>
</dbReference>
<proteinExistence type="predicted"/>
<evidence type="ECO:0000259" key="1">
    <source>
        <dbReference type="Pfam" id="PF14491"/>
    </source>
</evidence>